<feature type="coiled-coil region" evidence="1">
    <location>
        <begin position="237"/>
        <end position="299"/>
    </location>
</feature>
<evidence type="ECO:0000256" key="2">
    <source>
        <dbReference type="SAM" id="MobiDB-lite"/>
    </source>
</evidence>
<evidence type="ECO:0000313" key="4">
    <source>
        <dbReference type="Proteomes" id="UP001281761"/>
    </source>
</evidence>
<dbReference type="EMBL" id="JARBJD010000007">
    <property type="protein sequence ID" value="KAK2963287.1"/>
    <property type="molecule type" value="Genomic_DNA"/>
</dbReference>
<feature type="region of interest" description="Disordered" evidence="2">
    <location>
        <begin position="353"/>
        <end position="372"/>
    </location>
</feature>
<feature type="compositionally biased region" description="Basic residues" evidence="2">
    <location>
        <begin position="32"/>
        <end position="50"/>
    </location>
</feature>
<protein>
    <submittedName>
        <fullName evidence="3">Uncharacterized protein</fullName>
    </submittedName>
</protein>
<accession>A0ABQ9YHQ6</accession>
<proteinExistence type="predicted"/>
<feature type="region of interest" description="Disordered" evidence="2">
    <location>
        <begin position="134"/>
        <end position="155"/>
    </location>
</feature>
<keyword evidence="4" id="KW-1185">Reference proteome</keyword>
<organism evidence="3 4">
    <name type="scientific">Blattamonas nauphoetae</name>
    <dbReference type="NCBI Taxonomy" id="2049346"/>
    <lineage>
        <taxon>Eukaryota</taxon>
        <taxon>Metamonada</taxon>
        <taxon>Preaxostyla</taxon>
        <taxon>Oxymonadida</taxon>
        <taxon>Blattamonas</taxon>
    </lineage>
</organism>
<evidence type="ECO:0000313" key="3">
    <source>
        <dbReference type="EMBL" id="KAK2963287.1"/>
    </source>
</evidence>
<keyword evidence="1" id="KW-0175">Coiled coil</keyword>
<name>A0ABQ9YHQ6_9EUKA</name>
<dbReference type="Proteomes" id="UP001281761">
    <property type="component" value="Unassembled WGS sequence"/>
</dbReference>
<feature type="region of interest" description="Disordered" evidence="2">
    <location>
        <begin position="187"/>
        <end position="209"/>
    </location>
</feature>
<gene>
    <name evidence="3" type="ORF">BLNAU_1820</name>
</gene>
<evidence type="ECO:0000256" key="1">
    <source>
        <dbReference type="SAM" id="Coils"/>
    </source>
</evidence>
<sequence>MELSCEWVSDISNIDSTFYRMEKRRKEQESRRRQRRQLKKEKAERIKRRAEKVELGENEPLSDLDSLTQDHPSQISDMYGTDTTLGSDFSDFDVSHRWANEEGDILPENQRNDTRDSADMRVTQERITPLRMSGHIEDHEDDPETETSENASPLTPSRVRTVSFDIHTADFSQTDVVHCMTVTPIQSPTHSQASFDSLEDETSQAEDRSKVPHIPQLNTDALIDSVERKAARRDAHTLRLAAELADINAEIQHLQEQNTQTAMINDNIRLRIEYEQRWCAAAERVKESQEKIARKEQDEHGEWMLNVITLLEKMEKEGEELGVVKSEQEKVFEDDVRRLLEAVRMKNEGVVKNKKKEEKDMRKIKKKSKAYPTKSEELLEHINTLRSRISAGQSSFMRATHTAPLSRHAMLGKISSELSQADGKLRQVSAIRARLTKKDENAPKTRTEELLAEILSLDGQVKIKHNQLEGMQEALGSFSGEGTVGWHVTEGVKEMRSSITEMKGATIGYVLKSASIQKRASQATTDKMKKIIEEAEWIEGFVDSIELDDLPGEKVVENICLELIQRMEQFTSM</sequence>
<feature type="region of interest" description="Disordered" evidence="2">
    <location>
        <begin position="23"/>
        <end position="69"/>
    </location>
</feature>
<comment type="caution">
    <text evidence="3">The sequence shown here is derived from an EMBL/GenBank/DDBJ whole genome shotgun (WGS) entry which is preliminary data.</text>
</comment>
<reference evidence="3 4" key="1">
    <citation type="journal article" date="2022" name="bioRxiv">
        <title>Genomics of Preaxostyla Flagellates Illuminates Evolutionary Transitions and the Path Towards Mitochondrial Loss.</title>
        <authorList>
            <person name="Novak L.V.F."/>
            <person name="Treitli S.C."/>
            <person name="Pyrih J."/>
            <person name="Halakuc P."/>
            <person name="Pipaliya S.V."/>
            <person name="Vacek V."/>
            <person name="Brzon O."/>
            <person name="Soukal P."/>
            <person name="Eme L."/>
            <person name="Dacks J.B."/>
            <person name="Karnkowska A."/>
            <person name="Elias M."/>
            <person name="Hampl V."/>
        </authorList>
    </citation>
    <scope>NUCLEOTIDE SEQUENCE [LARGE SCALE GENOMIC DNA]</scope>
    <source>
        <strain evidence="3">NAU3</strain>
        <tissue evidence="3">Gut</tissue>
    </source>
</reference>